<accession>A0A1X6MUH1</accession>
<dbReference type="OrthoDB" id="5239630at2759"/>
<evidence type="ECO:0000313" key="3">
    <source>
        <dbReference type="Proteomes" id="UP000194127"/>
    </source>
</evidence>
<dbReference type="STRING" id="670580.A0A1X6MUH1"/>
<dbReference type="RefSeq" id="XP_024336773.1">
    <property type="nucleotide sequence ID" value="XM_024481137.1"/>
</dbReference>
<dbReference type="Pfam" id="PF09495">
    <property type="entry name" value="DUF2462"/>
    <property type="match status" value="2"/>
</dbReference>
<gene>
    <name evidence="2" type="ORF">POSPLADRAFT_1059274</name>
</gene>
<protein>
    <submittedName>
        <fullName evidence="2">Uncharacterized protein</fullName>
    </submittedName>
</protein>
<sequence>MAQGHIKGLQRQKPSATRHAAKAASQPKKGKRYAAPKKAAAVKHAAMHKVSLSPLANIAKILAIKLVPQELSAKINRSIEQQVASAASSGKLTIMRNAALEGTSLKDSKAKKP</sequence>
<proteinExistence type="predicted"/>
<name>A0A1X6MUH1_9APHY</name>
<reference evidence="2 3" key="1">
    <citation type="submission" date="2017-04" db="EMBL/GenBank/DDBJ databases">
        <title>Genome Sequence of the Model Brown-Rot Fungus Postia placenta SB12.</title>
        <authorList>
            <consortium name="DOE Joint Genome Institute"/>
            <person name="Gaskell J."/>
            <person name="Kersten P."/>
            <person name="Larrondo L.F."/>
            <person name="Canessa P."/>
            <person name="Martinez D."/>
            <person name="Hibbett D."/>
            <person name="Schmoll M."/>
            <person name="Kubicek C.P."/>
            <person name="Martinez A.T."/>
            <person name="Yadav J."/>
            <person name="Master E."/>
            <person name="Magnuson J.K."/>
            <person name="James T."/>
            <person name="Yaver D."/>
            <person name="Berka R."/>
            <person name="Labutti K."/>
            <person name="Lipzen A."/>
            <person name="Aerts A."/>
            <person name="Barry K."/>
            <person name="Henrissat B."/>
            <person name="Blanchette R."/>
            <person name="Grigoriev I."/>
            <person name="Cullen D."/>
        </authorList>
    </citation>
    <scope>NUCLEOTIDE SEQUENCE [LARGE SCALE GENOMIC DNA]</scope>
    <source>
        <strain evidence="2 3">MAD-698-R-SB12</strain>
    </source>
</reference>
<keyword evidence="3" id="KW-1185">Reference proteome</keyword>
<dbReference type="AlphaFoldDB" id="A0A1X6MUH1"/>
<organism evidence="2 3">
    <name type="scientific">Postia placenta MAD-698-R-SB12</name>
    <dbReference type="NCBI Taxonomy" id="670580"/>
    <lineage>
        <taxon>Eukaryota</taxon>
        <taxon>Fungi</taxon>
        <taxon>Dikarya</taxon>
        <taxon>Basidiomycota</taxon>
        <taxon>Agaricomycotina</taxon>
        <taxon>Agaricomycetes</taxon>
        <taxon>Polyporales</taxon>
        <taxon>Adustoporiaceae</taxon>
        <taxon>Rhodonia</taxon>
    </lineage>
</organism>
<dbReference type="InterPro" id="IPR019034">
    <property type="entry name" value="UPF0390"/>
</dbReference>
<feature type="region of interest" description="Disordered" evidence="1">
    <location>
        <begin position="1"/>
        <end position="36"/>
    </location>
</feature>
<evidence type="ECO:0000256" key="1">
    <source>
        <dbReference type="SAM" id="MobiDB-lite"/>
    </source>
</evidence>
<dbReference type="EMBL" id="KZ110601">
    <property type="protein sequence ID" value="OSX59979.1"/>
    <property type="molecule type" value="Genomic_DNA"/>
</dbReference>
<evidence type="ECO:0000313" key="2">
    <source>
        <dbReference type="EMBL" id="OSX59979.1"/>
    </source>
</evidence>
<dbReference type="Proteomes" id="UP000194127">
    <property type="component" value="Unassembled WGS sequence"/>
</dbReference>
<dbReference type="GeneID" id="36326087"/>